<dbReference type="Proteomes" id="UP000216913">
    <property type="component" value="Unassembled WGS sequence"/>
</dbReference>
<dbReference type="GO" id="GO:0015628">
    <property type="term" value="P:protein secretion by the type II secretion system"/>
    <property type="evidence" value="ECO:0007669"/>
    <property type="project" value="TreeGrafter"/>
</dbReference>
<feature type="compositionally biased region" description="Low complexity" evidence="1">
    <location>
        <begin position="75"/>
        <end position="129"/>
    </location>
</feature>
<dbReference type="Gene3D" id="1.10.150.280">
    <property type="entry name" value="AF1531-like domain"/>
    <property type="match status" value="1"/>
</dbReference>
<dbReference type="SUPFAM" id="SSF47781">
    <property type="entry name" value="RuvA domain 2-like"/>
    <property type="match status" value="1"/>
</dbReference>
<gene>
    <name evidence="2" type="ORF">CAL25_14205</name>
</gene>
<dbReference type="Pfam" id="PF12836">
    <property type="entry name" value="HHH_3"/>
    <property type="match status" value="1"/>
</dbReference>
<name>A0A261TKY2_9BORD</name>
<feature type="region of interest" description="Disordered" evidence="1">
    <location>
        <begin position="72"/>
        <end position="129"/>
    </location>
</feature>
<dbReference type="InterPro" id="IPR051675">
    <property type="entry name" value="Endo/Exo/Phosphatase_dom_1"/>
</dbReference>
<comment type="caution">
    <text evidence="2">The sequence shown here is derived from an EMBL/GenBank/DDBJ whole genome shotgun (WGS) entry which is preliminary data.</text>
</comment>
<dbReference type="OrthoDB" id="8687931at2"/>
<sequence>MGGLALPAGNARALDVNRADASQLQTLRGIGPSMAQRILTERDRNGPFATLDALRERVRGIGEKTLQSLREAGLSAGAEQGASRASAAPAASPPAAGASSAGAPQPGKEGGTAAPAGRGRSQSGAAAGR</sequence>
<reference evidence="2 3" key="1">
    <citation type="submission" date="2017-05" db="EMBL/GenBank/DDBJ databases">
        <title>Complete and WGS of Bordetella genogroups.</title>
        <authorList>
            <person name="Spilker T."/>
            <person name="LiPuma J."/>
        </authorList>
    </citation>
    <scope>NUCLEOTIDE SEQUENCE [LARGE SCALE GENOMIC DNA]</scope>
    <source>
        <strain evidence="2 3">AU10456</strain>
    </source>
</reference>
<evidence type="ECO:0000313" key="3">
    <source>
        <dbReference type="Proteomes" id="UP000216913"/>
    </source>
</evidence>
<evidence type="ECO:0000256" key="1">
    <source>
        <dbReference type="SAM" id="MobiDB-lite"/>
    </source>
</evidence>
<proteinExistence type="predicted"/>
<evidence type="ECO:0008006" key="4">
    <source>
        <dbReference type="Google" id="ProtNLM"/>
    </source>
</evidence>
<dbReference type="InterPro" id="IPR010994">
    <property type="entry name" value="RuvA_2-like"/>
</dbReference>
<dbReference type="AlphaFoldDB" id="A0A261TKY2"/>
<dbReference type="PANTHER" id="PTHR21180">
    <property type="entry name" value="ENDONUCLEASE/EXONUCLEASE/PHOSPHATASE FAMILY DOMAIN-CONTAINING PROTEIN 1"/>
    <property type="match status" value="1"/>
</dbReference>
<dbReference type="PANTHER" id="PTHR21180:SF32">
    <property type="entry name" value="ENDONUCLEASE_EXONUCLEASE_PHOSPHATASE FAMILY DOMAIN-CONTAINING PROTEIN 1"/>
    <property type="match status" value="1"/>
</dbReference>
<dbReference type="EMBL" id="NEVP01000008">
    <property type="protein sequence ID" value="OZI49293.1"/>
    <property type="molecule type" value="Genomic_DNA"/>
</dbReference>
<keyword evidence="3" id="KW-1185">Reference proteome</keyword>
<accession>A0A261TKY2</accession>
<organism evidence="2 3">
    <name type="scientific">Bordetella genomosp. 5</name>
    <dbReference type="NCBI Taxonomy" id="1395608"/>
    <lineage>
        <taxon>Bacteria</taxon>
        <taxon>Pseudomonadati</taxon>
        <taxon>Pseudomonadota</taxon>
        <taxon>Betaproteobacteria</taxon>
        <taxon>Burkholderiales</taxon>
        <taxon>Alcaligenaceae</taxon>
        <taxon>Bordetella</taxon>
    </lineage>
</organism>
<dbReference type="GO" id="GO:0015627">
    <property type="term" value="C:type II protein secretion system complex"/>
    <property type="evidence" value="ECO:0007669"/>
    <property type="project" value="TreeGrafter"/>
</dbReference>
<evidence type="ECO:0000313" key="2">
    <source>
        <dbReference type="EMBL" id="OZI49293.1"/>
    </source>
</evidence>
<protein>
    <recommendedName>
        <fullName evidence="4">Helix-hairpin-helix domain-containing protein</fullName>
    </recommendedName>
</protein>